<comment type="caution">
    <text evidence="4">The sequence shown here is derived from an EMBL/GenBank/DDBJ whole genome shotgun (WGS) entry which is preliminary data.</text>
</comment>
<dbReference type="GO" id="GO:0051287">
    <property type="term" value="F:NAD binding"/>
    <property type="evidence" value="ECO:0007669"/>
    <property type="project" value="InterPro"/>
</dbReference>
<dbReference type="InterPro" id="IPR006140">
    <property type="entry name" value="D-isomer_DH_NAD-bd"/>
</dbReference>
<reference evidence="4" key="1">
    <citation type="journal article" date="2021" name="PeerJ">
        <title>Extensive microbial diversity within the chicken gut microbiome revealed by metagenomics and culture.</title>
        <authorList>
            <person name="Gilroy R."/>
            <person name="Ravi A."/>
            <person name="Getino M."/>
            <person name="Pursley I."/>
            <person name="Horton D.L."/>
            <person name="Alikhan N.F."/>
            <person name="Baker D."/>
            <person name="Gharbi K."/>
            <person name="Hall N."/>
            <person name="Watson M."/>
            <person name="Adriaenssens E.M."/>
            <person name="Foster-Nyarko E."/>
            <person name="Jarju S."/>
            <person name="Secka A."/>
            <person name="Antonio M."/>
            <person name="Oren A."/>
            <person name="Chaudhuri R.R."/>
            <person name="La Ragione R."/>
            <person name="Hildebrand F."/>
            <person name="Pallen M.J."/>
        </authorList>
    </citation>
    <scope>NUCLEOTIDE SEQUENCE</scope>
    <source>
        <strain evidence="4">ChiSxjej1B13-11774</strain>
    </source>
</reference>
<keyword evidence="2" id="KW-0520">NAD</keyword>
<evidence type="ECO:0000313" key="4">
    <source>
        <dbReference type="EMBL" id="HIZ43065.1"/>
    </source>
</evidence>
<sequence length="331" mass="36591">MEKHILVALPLNEAQRETIRQAAPQFAYRFTTQETATREEILWADAILGNVPVELIRQNTRLAWFQSNFAGPDPYLEPGVLPPECIVTNATGAYGLAISEWMLGMWLALAKDLVLYRDRQHRHEWDAIERPVRSIAGARVLCVGLGDIGSSFARRAHMLGAEVVGVRRHAGDCPDYCLRVVDTAHLDEELPRADLVALSLPGTPETRRMFDADRLARCKRGAILLNVGRGSTVDCDALAAAVQSGALYGAALDVTDPEPLPPDHPLWNLDTVLITPHISGRFSLPRTLENIVEIFAHNLARFAAGQTLDNQMSRTTRYVSADTPGRRLTCE</sequence>
<dbReference type="EMBL" id="DXBP01000067">
    <property type="protein sequence ID" value="HIZ43065.1"/>
    <property type="molecule type" value="Genomic_DNA"/>
</dbReference>
<evidence type="ECO:0000256" key="1">
    <source>
        <dbReference type="ARBA" id="ARBA00023002"/>
    </source>
</evidence>
<evidence type="ECO:0000256" key="2">
    <source>
        <dbReference type="ARBA" id="ARBA00023027"/>
    </source>
</evidence>
<dbReference type="PANTHER" id="PTHR43333:SF1">
    <property type="entry name" value="D-ISOMER SPECIFIC 2-HYDROXYACID DEHYDROGENASE NAD-BINDING DOMAIN-CONTAINING PROTEIN"/>
    <property type="match status" value="1"/>
</dbReference>
<dbReference type="SUPFAM" id="SSF52283">
    <property type="entry name" value="Formate/glycerate dehydrogenase catalytic domain-like"/>
    <property type="match status" value="1"/>
</dbReference>
<dbReference type="Proteomes" id="UP000824048">
    <property type="component" value="Unassembled WGS sequence"/>
</dbReference>
<dbReference type="PANTHER" id="PTHR43333">
    <property type="entry name" value="2-HACID_DH_C DOMAIN-CONTAINING PROTEIN"/>
    <property type="match status" value="1"/>
</dbReference>
<proteinExistence type="predicted"/>
<dbReference type="Gene3D" id="3.40.50.720">
    <property type="entry name" value="NAD(P)-binding Rossmann-like Domain"/>
    <property type="match status" value="2"/>
</dbReference>
<protein>
    <submittedName>
        <fullName evidence="4">D-2-hydroxyacid dehydrogenase</fullName>
    </submittedName>
</protein>
<reference evidence="4" key="2">
    <citation type="submission" date="2021-04" db="EMBL/GenBank/DDBJ databases">
        <authorList>
            <person name="Gilroy R."/>
        </authorList>
    </citation>
    <scope>NUCLEOTIDE SEQUENCE</scope>
    <source>
        <strain evidence="4">ChiSxjej1B13-11774</strain>
    </source>
</reference>
<dbReference type="AlphaFoldDB" id="A0A9D2ET63"/>
<dbReference type="InterPro" id="IPR036291">
    <property type="entry name" value="NAD(P)-bd_dom_sf"/>
</dbReference>
<name>A0A9D2ET63_9FIRM</name>
<feature type="domain" description="D-isomer specific 2-hydroxyacid dehydrogenase NAD-binding" evidence="3">
    <location>
        <begin position="103"/>
        <end position="279"/>
    </location>
</feature>
<accession>A0A9D2ET63</accession>
<dbReference type="SUPFAM" id="SSF51735">
    <property type="entry name" value="NAD(P)-binding Rossmann-fold domains"/>
    <property type="match status" value="1"/>
</dbReference>
<dbReference type="GO" id="GO:0016491">
    <property type="term" value="F:oxidoreductase activity"/>
    <property type="evidence" value="ECO:0007669"/>
    <property type="project" value="UniProtKB-KW"/>
</dbReference>
<evidence type="ECO:0000313" key="5">
    <source>
        <dbReference type="Proteomes" id="UP000824048"/>
    </source>
</evidence>
<organism evidence="4 5">
    <name type="scientific">Candidatus Gemmiger excrementigallinarum</name>
    <dbReference type="NCBI Taxonomy" id="2838609"/>
    <lineage>
        <taxon>Bacteria</taxon>
        <taxon>Bacillati</taxon>
        <taxon>Bacillota</taxon>
        <taxon>Clostridia</taxon>
        <taxon>Eubacteriales</taxon>
        <taxon>Gemmiger</taxon>
    </lineage>
</organism>
<dbReference type="CDD" id="cd05300">
    <property type="entry name" value="2-Hacid_dh_1"/>
    <property type="match status" value="1"/>
</dbReference>
<dbReference type="Pfam" id="PF02826">
    <property type="entry name" value="2-Hacid_dh_C"/>
    <property type="match status" value="1"/>
</dbReference>
<gene>
    <name evidence="4" type="ORF">H9811_10965</name>
</gene>
<keyword evidence="1" id="KW-0560">Oxidoreductase</keyword>
<evidence type="ECO:0000259" key="3">
    <source>
        <dbReference type="Pfam" id="PF02826"/>
    </source>
</evidence>